<protein>
    <submittedName>
        <fullName evidence="1">Uncharacterized protein</fullName>
    </submittedName>
</protein>
<dbReference type="RefSeq" id="WP_280028367.1">
    <property type="nucleotide sequence ID" value="NZ_JAOCAP010000003.1"/>
</dbReference>
<gene>
    <name evidence="1" type="ORF">N5C39_08350</name>
</gene>
<dbReference type="AlphaFoldDB" id="A0AA42PR63"/>
<evidence type="ECO:0000313" key="2">
    <source>
        <dbReference type="Proteomes" id="UP001158416"/>
    </source>
</evidence>
<proteinExistence type="predicted"/>
<dbReference type="EMBL" id="JAOCAP010000003">
    <property type="protein sequence ID" value="MDH1318373.1"/>
    <property type="molecule type" value="Genomic_DNA"/>
</dbReference>
<comment type="caution">
    <text evidence="1">The sequence shown here is derived from an EMBL/GenBank/DDBJ whole genome shotgun (WGS) entry which is preliminary data.</text>
</comment>
<organism evidence="1 2">
    <name type="scientific">Enterobacter bugandensis</name>
    <dbReference type="NCBI Taxonomy" id="881260"/>
    <lineage>
        <taxon>Bacteria</taxon>
        <taxon>Pseudomonadati</taxon>
        <taxon>Pseudomonadota</taxon>
        <taxon>Gammaproteobacteria</taxon>
        <taxon>Enterobacterales</taxon>
        <taxon>Enterobacteriaceae</taxon>
        <taxon>Enterobacter</taxon>
    </lineage>
</organism>
<accession>A0AA42PR63</accession>
<dbReference type="Proteomes" id="UP001158416">
    <property type="component" value="Unassembled WGS sequence"/>
</dbReference>
<evidence type="ECO:0000313" key="1">
    <source>
        <dbReference type="EMBL" id="MDH1318373.1"/>
    </source>
</evidence>
<sequence length="64" mass="7578">MIELKFKPITGKLNLDDLPLEIDTEEGFCKCDLYRELVKHKAVKKIMPNMKKSFDFGIYIEWNV</sequence>
<name>A0AA42PR63_9ENTR</name>
<reference evidence="1" key="1">
    <citation type="submission" date="2022-09" db="EMBL/GenBank/DDBJ databases">
        <title>Intensive care unit water sources are persistently colonized with multi-drug resistant bacteria and are the site of extensive horizontal gene transfer of antibiotic resistance genes.</title>
        <authorList>
            <person name="Diorio-Toth L."/>
        </authorList>
    </citation>
    <scope>NUCLEOTIDE SEQUENCE</scope>
    <source>
        <strain evidence="1">GD03936</strain>
    </source>
</reference>